<keyword evidence="2" id="KW-0560">Oxidoreductase</keyword>
<evidence type="ECO:0000256" key="1">
    <source>
        <dbReference type="ARBA" id="ARBA00001917"/>
    </source>
</evidence>
<dbReference type="SUPFAM" id="SSF51395">
    <property type="entry name" value="FMN-linked oxidoreductases"/>
    <property type="match status" value="1"/>
</dbReference>
<evidence type="ECO:0000313" key="8">
    <source>
        <dbReference type="Proteomes" id="UP000785679"/>
    </source>
</evidence>
<dbReference type="AlphaFoldDB" id="A0A8J8T0Y2"/>
<feature type="binding site" evidence="5">
    <location>
        <position position="267"/>
    </location>
    <ligand>
        <name>glyoxylate</name>
        <dbReference type="ChEBI" id="CHEBI:36655"/>
    </ligand>
</feature>
<dbReference type="PIRSF" id="PIRSF000138">
    <property type="entry name" value="Al-hdrx_acd_dh"/>
    <property type="match status" value="1"/>
</dbReference>
<feature type="binding site" evidence="5">
    <location>
        <position position="171"/>
    </location>
    <ligand>
        <name>glyoxylate</name>
        <dbReference type="ChEBI" id="CHEBI:36655"/>
    </ligand>
</feature>
<feature type="binding site" evidence="5">
    <location>
        <begin position="302"/>
        <end position="306"/>
    </location>
    <ligand>
        <name>FMN</name>
        <dbReference type="ChEBI" id="CHEBI:58210"/>
    </ligand>
</feature>
<dbReference type="PROSITE" id="PS51349">
    <property type="entry name" value="FMN_HYDROXY_ACID_DH_2"/>
    <property type="match status" value="1"/>
</dbReference>
<comment type="caution">
    <text evidence="7">The sequence shown here is derived from an EMBL/GenBank/DDBJ whole genome shotgun (WGS) entry which is preliminary data.</text>
</comment>
<feature type="binding site" evidence="5">
    <location>
        <position position="28"/>
    </location>
    <ligand>
        <name>glyoxylate</name>
        <dbReference type="ChEBI" id="CHEBI:36655"/>
    </ligand>
</feature>
<comment type="cofactor">
    <cofactor evidence="1">
        <name>FMN</name>
        <dbReference type="ChEBI" id="CHEBI:58210"/>
    </cofactor>
</comment>
<dbReference type="Gene3D" id="3.20.20.70">
    <property type="entry name" value="Aldolase class I"/>
    <property type="match status" value="1"/>
</dbReference>
<feature type="binding site" evidence="5">
    <location>
        <begin position="325"/>
        <end position="326"/>
    </location>
    <ligand>
        <name>FMN</name>
        <dbReference type="ChEBI" id="CHEBI:58210"/>
    </ligand>
</feature>
<evidence type="ECO:0000313" key="7">
    <source>
        <dbReference type="EMBL" id="TNV77855.1"/>
    </source>
</evidence>
<name>A0A8J8T0Y2_HALGN</name>
<dbReference type="PROSITE" id="PS00557">
    <property type="entry name" value="FMN_HYDROXY_ACID_DH_1"/>
    <property type="match status" value="1"/>
</dbReference>
<dbReference type="Pfam" id="PF01070">
    <property type="entry name" value="FMN_dh"/>
    <property type="match status" value="1"/>
</dbReference>
<sequence>MDSLKSLVSVKDFEREAAKNLAKGAYDYYRAGANASVTLQDNENAFQKLYLKTRVLAPRGPVTLETTIMGTKVNTPICIASTAFHRMAYPAEGELATARAAQAYLHTPIKLSSWSTTPLEDVAAQAPDCLKFMQIYLSKIPEVNKDLFMRVKNAGYKQLHLTTDTQILGKRENDVRNNFSLPPGLTMANYNKYQKSHGEEANIKSSGKDSGLAEYVKNHKDANIGWEVIGEMKRASGMPVVAKGVMCAEDALIAIENGADAIFVSNHGARQLDTTPATIEVLDEVIQAVRSSPRPTVEVYFDGGVRRGSDILKALALGAQAVFLGRAILWGLAAGGQKGVERVLEILNEELKEAMMMTGCSSIEDVRKKGKTLFYAEDEIYRPRL</sequence>
<gene>
    <name evidence="7" type="ORF">FGO68_gene8658</name>
</gene>
<dbReference type="PANTHER" id="PTHR10578:SF149">
    <property type="entry name" value="2-HYDROXYACID OXIDASE 2"/>
    <property type="match status" value="1"/>
</dbReference>
<dbReference type="PANTHER" id="PTHR10578">
    <property type="entry name" value="S -2-HYDROXY-ACID OXIDASE-RELATED"/>
    <property type="match status" value="1"/>
</dbReference>
<feature type="binding site" evidence="5">
    <location>
        <position position="136"/>
    </location>
    <ligand>
        <name>glyoxylate</name>
        <dbReference type="ChEBI" id="CHEBI:36655"/>
    </ligand>
</feature>
<reference evidence="7" key="1">
    <citation type="submission" date="2019-06" db="EMBL/GenBank/DDBJ databases">
        <authorList>
            <person name="Zheng W."/>
        </authorList>
    </citation>
    <scope>NUCLEOTIDE SEQUENCE</scope>
    <source>
        <strain evidence="7">QDHG01</strain>
    </source>
</reference>
<feature type="binding site" evidence="5">
    <location>
        <position position="270"/>
    </location>
    <ligand>
        <name>glyoxylate</name>
        <dbReference type="ChEBI" id="CHEBI:36655"/>
    </ligand>
</feature>
<dbReference type="InterPro" id="IPR013785">
    <property type="entry name" value="Aldolase_TIM"/>
</dbReference>
<feature type="binding site" evidence="5">
    <location>
        <position position="112"/>
    </location>
    <ligand>
        <name>FMN</name>
        <dbReference type="ChEBI" id="CHEBI:58210"/>
    </ligand>
</feature>
<evidence type="ECO:0000256" key="3">
    <source>
        <dbReference type="ARBA" id="ARBA00024042"/>
    </source>
</evidence>
<keyword evidence="5" id="KW-0288">FMN</keyword>
<dbReference type="Proteomes" id="UP000785679">
    <property type="component" value="Unassembled WGS sequence"/>
</dbReference>
<evidence type="ECO:0000256" key="4">
    <source>
        <dbReference type="PIRSR" id="PIRSR000138-1"/>
    </source>
</evidence>
<dbReference type="CDD" id="cd02809">
    <property type="entry name" value="alpha_hydroxyacid_oxid_FMN"/>
    <property type="match status" value="1"/>
</dbReference>
<dbReference type="GO" id="GO:0005737">
    <property type="term" value="C:cytoplasm"/>
    <property type="evidence" value="ECO:0007669"/>
    <property type="project" value="UniProtKB-ARBA"/>
</dbReference>
<dbReference type="InterPro" id="IPR037396">
    <property type="entry name" value="FMN_HAD"/>
</dbReference>
<feature type="binding site" evidence="5">
    <location>
        <position position="134"/>
    </location>
    <ligand>
        <name>FMN</name>
        <dbReference type="ChEBI" id="CHEBI:58210"/>
    </ligand>
</feature>
<dbReference type="InterPro" id="IPR008259">
    <property type="entry name" value="FMN_hydac_DH_AS"/>
</dbReference>
<feature type="binding site" evidence="5">
    <location>
        <position position="243"/>
    </location>
    <ligand>
        <name>FMN</name>
        <dbReference type="ChEBI" id="CHEBI:58210"/>
    </ligand>
</feature>
<feature type="binding site" evidence="5">
    <location>
        <position position="162"/>
    </location>
    <ligand>
        <name>FMN</name>
        <dbReference type="ChEBI" id="CHEBI:58210"/>
    </ligand>
</feature>
<accession>A0A8J8T0Y2</accession>
<feature type="active site" description="Proton acceptor" evidence="4">
    <location>
        <position position="267"/>
    </location>
</feature>
<dbReference type="InterPro" id="IPR000262">
    <property type="entry name" value="FMN-dep_DH"/>
</dbReference>
<proteinExistence type="inferred from homology"/>
<feature type="binding site" evidence="5">
    <location>
        <position position="265"/>
    </location>
    <ligand>
        <name>FMN</name>
        <dbReference type="ChEBI" id="CHEBI:58210"/>
    </ligand>
</feature>
<dbReference type="OrthoDB" id="25826at2759"/>
<evidence type="ECO:0000256" key="5">
    <source>
        <dbReference type="PIRSR" id="PIRSR000138-2"/>
    </source>
</evidence>
<dbReference type="EMBL" id="RRYP01011255">
    <property type="protein sequence ID" value="TNV77855.1"/>
    <property type="molecule type" value="Genomic_DNA"/>
</dbReference>
<evidence type="ECO:0000259" key="6">
    <source>
        <dbReference type="PROSITE" id="PS51349"/>
    </source>
</evidence>
<keyword evidence="5" id="KW-0285">Flavoprotein</keyword>
<dbReference type="InterPro" id="IPR012133">
    <property type="entry name" value="Alpha-hydoxy_acid_DH_FMN"/>
</dbReference>
<evidence type="ECO:0000256" key="2">
    <source>
        <dbReference type="ARBA" id="ARBA00023002"/>
    </source>
</evidence>
<organism evidence="7 8">
    <name type="scientific">Halteria grandinella</name>
    <dbReference type="NCBI Taxonomy" id="5974"/>
    <lineage>
        <taxon>Eukaryota</taxon>
        <taxon>Sar</taxon>
        <taxon>Alveolata</taxon>
        <taxon>Ciliophora</taxon>
        <taxon>Intramacronucleata</taxon>
        <taxon>Spirotrichea</taxon>
        <taxon>Stichotrichia</taxon>
        <taxon>Sporadotrichida</taxon>
        <taxon>Halteriidae</taxon>
        <taxon>Halteria</taxon>
    </lineage>
</organism>
<protein>
    <recommendedName>
        <fullName evidence="6">FMN hydroxy acid dehydrogenase domain-containing protein</fullName>
    </recommendedName>
</protein>
<keyword evidence="8" id="KW-1185">Reference proteome</keyword>
<dbReference type="FunFam" id="3.20.20.70:FF:000056">
    <property type="entry name" value="hydroxyacid oxidase 2"/>
    <property type="match status" value="1"/>
</dbReference>
<dbReference type="GO" id="GO:0010181">
    <property type="term" value="F:FMN binding"/>
    <property type="evidence" value="ECO:0007669"/>
    <property type="project" value="InterPro"/>
</dbReference>
<feature type="domain" description="FMN hydroxy acid dehydrogenase" evidence="6">
    <location>
        <begin position="2"/>
        <end position="376"/>
    </location>
</feature>
<comment type="similarity">
    <text evidence="3">Belongs to the FMN-dependent alpha-hydroxy acid dehydrogenase family.</text>
</comment>
<dbReference type="GO" id="GO:0016491">
    <property type="term" value="F:oxidoreductase activity"/>
    <property type="evidence" value="ECO:0007669"/>
    <property type="project" value="UniProtKB-KW"/>
</dbReference>